<evidence type="ECO:0000256" key="3">
    <source>
        <dbReference type="ARBA" id="ARBA00022475"/>
    </source>
</evidence>
<comment type="caution">
    <text evidence="8">The sequence shown here is derived from an EMBL/GenBank/DDBJ whole genome shotgun (WGS) entry which is preliminary data.</text>
</comment>
<evidence type="ECO:0000313" key="9">
    <source>
        <dbReference type="Proteomes" id="UP001209854"/>
    </source>
</evidence>
<organism evidence="8 9">
    <name type="scientific">Endozoicomonas gorgoniicola</name>
    <dbReference type="NCBI Taxonomy" id="1234144"/>
    <lineage>
        <taxon>Bacteria</taxon>
        <taxon>Pseudomonadati</taxon>
        <taxon>Pseudomonadota</taxon>
        <taxon>Gammaproteobacteria</taxon>
        <taxon>Oceanospirillales</taxon>
        <taxon>Endozoicomonadaceae</taxon>
        <taxon>Endozoicomonas</taxon>
    </lineage>
</organism>
<proteinExistence type="inferred from homology"/>
<evidence type="ECO:0000256" key="1">
    <source>
        <dbReference type="ARBA" id="ARBA00004236"/>
    </source>
</evidence>
<evidence type="ECO:0000256" key="2">
    <source>
        <dbReference type="ARBA" id="ARBA00005362"/>
    </source>
</evidence>
<accession>A0ABT3N1E8</accession>
<dbReference type="Proteomes" id="UP001209854">
    <property type="component" value="Unassembled WGS sequence"/>
</dbReference>
<keyword evidence="5 7" id="KW-1133">Transmembrane helix</keyword>
<evidence type="ECO:0000256" key="6">
    <source>
        <dbReference type="ARBA" id="ARBA00023136"/>
    </source>
</evidence>
<feature type="transmembrane region" description="Helical" evidence="7">
    <location>
        <begin position="154"/>
        <end position="177"/>
    </location>
</feature>
<dbReference type="RefSeq" id="WP_262565215.1">
    <property type="nucleotide sequence ID" value="NZ_JAPFCC010000001.1"/>
</dbReference>
<evidence type="ECO:0000256" key="5">
    <source>
        <dbReference type="ARBA" id="ARBA00022989"/>
    </source>
</evidence>
<gene>
    <name evidence="8" type="ORF">NX722_23095</name>
</gene>
<protein>
    <submittedName>
        <fullName evidence="8">AhpA/YtjB family protein</fullName>
    </submittedName>
</protein>
<dbReference type="Pfam" id="PF10144">
    <property type="entry name" value="SMP_2"/>
    <property type="match status" value="1"/>
</dbReference>
<evidence type="ECO:0000256" key="4">
    <source>
        <dbReference type="ARBA" id="ARBA00022692"/>
    </source>
</evidence>
<keyword evidence="4 7" id="KW-0812">Transmembrane</keyword>
<comment type="subcellular location">
    <subcellularLocation>
        <location evidence="1">Cell membrane</location>
    </subcellularLocation>
</comment>
<sequence length="431" mass="47496">MQSPIKFIKHITDRLYSLSIRNQLLLIFSLFFIAVIGSSGMIIRSEMNSASQHQSDTIGVLLSQQTASAATDMLVTGDRLSLSVLLNQLVQTPYVARAAIYSIDNRKIASSESEDSTTVSGQTYASPIHYQDVIAGYVRLQLDEALLTKNARDALVVITAVSLILLVAALIFLQIYATTLSSRLELVLRQLRSLLQTPLVNRDKSGNELNQLAHFVEQQLTEKLANSQSEDEEPEAEQDETSVVVCIRNKNLPRLRQLISHQDMMDILHTHTFAIEQAASLYNGEISYTPEGNAYIRFSSFDSSEFTQDALSCCLLIESVSRVIGENAIVKIQVGIGLCVSDDIPDFPGDESPSEVDSAAGNALMLASLPGEEGLNMLKEQLSWLPTELAEFSASGHAEDIVQITGIAEEQKKKINQQAYNLSRELERESV</sequence>
<keyword evidence="6 7" id="KW-0472">Membrane</keyword>
<dbReference type="InterPro" id="IPR019305">
    <property type="entry name" value="Uncharacterised_Smp"/>
</dbReference>
<name>A0ABT3N1E8_9GAMM</name>
<keyword evidence="3" id="KW-1003">Cell membrane</keyword>
<comment type="similarity">
    <text evidence="2">Belongs to the Smp family.</text>
</comment>
<dbReference type="EMBL" id="JAPFCC010000001">
    <property type="protein sequence ID" value="MCW7555458.1"/>
    <property type="molecule type" value="Genomic_DNA"/>
</dbReference>
<keyword evidence="9" id="KW-1185">Reference proteome</keyword>
<feature type="transmembrane region" description="Helical" evidence="7">
    <location>
        <begin position="24"/>
        <end position="43"/>
    </location>
</feature>
<evidence type="ECO:0000313" key="8">
    <source>
        <dbReference type="EMBL" id="MCW7555458.1"/>
    </source>
</evidence>
<evidence type="ECO:0000256" key="7">
    <source>
        <dbReference type="SAM" id="Phobius"/>
    </source>
</evidence>
<reference evidence="8 9" key="1">
    <citation type="submission" date="2022-10" db="EMBL/GenBank/DDBJ databases">
        <title>High-quality genome sequences of two octocoral-associated bacteria, Endozoicomonas euniceicola EF212 and Endozoicomonas gorgoniicola PS125.</title>
        <authorList>
            <person name="Chiou Y.-J."/>
            <person name="Chen Y.-H."/>
        </authorList>
    </citation>
    <scope>NUCLEOTIDE SEQUENCE [LARGE SCALE GENOMIC DNA]</scope>
    <source>
        <strain evidence="8 9">PS125</strain>
    </source>
</reference>